<keyword evidence="8 9" id="KW-0012">Acyltransferase</keyword>
<evidence type="ECO:0000256" key="2">
    <source>
        <dbReference type="ARBA" id="ARBA00010065"/>
    </source>
</evidence>
<dbReference type="InterPro" id="IPR036526">
    <property type="entry name" value="C-N_Hydrolase_sf"/>
</dbReference>
<dbReference type="SUPFAM" id="SSF56317">
    <property type="entry name" value="Carbon-nitrogen hydrolase"/>
    <property type="match status" value="1"/>
</dbReference>
<sequence length="449" mass="48309">MFRLLLTLLAAGLSILSFPPFHWHPLALVAAIPLIAALHGTSPAKALGLGLLFGLSLFAGTLNWLAFIFGPMAVLLFVMLALFPTFFAATLASLQKVAGTRTWFPFAVGIIWTGLEYFRSEWFTLRFPWITPGTGLPPGYLTPFIGVYGMSFIVVTGASALVMKRPKLGAALLTVAALATYLPRPKPSPQGPTIAAVQAEMVGFGSYLKLSRQAEGSIDAFVWPEYAVTPDVRENANQVEAIQKLLADTGARQLTLGSRTDHDDGSWSNTAVTLGLDGVLGTHDKNRPVHFFDDGEPGTEVPAFETPLGTISTTICFDNDYASIARRGTANGAELFLIPSMDAESWSARQHLQHAELARHRAAENGRWMVVASSSGLTQVIDPRGQRVSSLPLFDPGVLVARVDILSHRTIYNLVGWLIGPLCVVATAALLVFTSVLTRRQAKAGSVAE</sequence>
<dbReference type="InterPro" id="IPR004563">
    <property type="entry name" value="Apolipo_AcylTrfase"/>
</dbReference>
<feature type="transmembrane region" description="Helical" evidence="9">
    <location>
        <begin position="75"/>
        <end position="94"/>
    </location>
</feature>
<dbReference type="GO" id="GO:0005886">
    <property type="term" value="C:plasma membrane"/>
    <property type="evidence" value="ECO:0007669"/>
    <property type="project" value="UniProtKB-SubCell"/>
</dbReference>
<evidence type="ECO:0000256" key="8">
    <source>
        <dbReference type="ARBA" id="ARBA00023315"/>
    </source>
</evidence>
<feature type="transmembrane region" description="Helical" evidence="9">
    <location>
        <begin position="414"/>
        <end position="433"/>
    </location>
</feature>
<dbReference type="PANTHER" id="PTHR38686">
    <property type="entry name" value="APOLIPOPROTEIN N-ACYLTRANSFERASE"/>
    <property type="match status" value="1"/>
</dbReference>
<comment type="catalytic activity">
    <reaction evidence="9">
        <text>N-terminal S-1,2-diacyl-sn-glyceryl-L-cysteinyl-[lipoprotein] + a glycerophospholipid = N-acyl-S-1,2-diacyl-sn-glyceryl-L-cysteinyl-[lipoprotein] + a 2-acyl-sn-glycero-3-phospholipid + H(+)</text>
        <dbReference type="Rhea" id="RHEA:48228"/>
        <dbReference type="Rhea" id="RHEA-COMP:14681"/>
        <dbReference type="Rhea" id="RHEA-COMP:14684"/>
        <dbReference type="ChEBI" id="CHEBI:15378"/>
        <dbReference type="ChEBI" id="CHEBI:136912"/>
        <dbReference type="ChEBI" id="CHEBI:140656"/>
        <dbReference type="ChEBI" id="CHEBI:140657"/>
        <dbReference type="ChEBI" id="CHEBI:140660"/>
        <dbReference type="EC" id="2.3.1.269"/>
    </reaction>
</comment>
<dbReference type="InterPro" id="IPR045378">
    <property type="entry name" value="LNT_N"/>
</dbReference>
<gene>
    <name evidence="9" type="primary">lnt</name>
    <name evidence="11" type="ORF">JIN81_13185</name>
</gene>
<dbReference type="Pfam" id="PF20154">
    <property type="entry name" value="LNT_N"/>
    <property type="match status" value="1"/>
</dbReference>
<comment type="subcellular location">
    <subcellularLocation>
        <location evidence="1 9">Cell membrane</location>
        <topology evidence="1 9">Multi-pass membrane protein</topology>
    </subcellularLocation>
</comment>
<dbReference type="PANTHER" id="PTHR38686:SF1">
    <property type="entry name" value="APOLIPOPROTEIN N-ACYLTRANSFERASE"/>
    <property type="match status" value="1"/>
</dbReference>
<evidence type="ECO:0000256" key="4">
    <source>
        <dbReference type="ARBA" id="ARBA00022679"/>
    </source>
</evidence>
<comment type="similarity">
    <text evidence="2 9">Belongs to the CN hydrolase family. Apolipoprotein N-acyltransferase subfamily.</text>
</comment>
<accession>A0A934RC68</accession>
<comment type="function">
    <text evidence="9">Catalyzes the phospholipid dependent N-acylation of the N-terminal cysteine of apolipoprotein, the last step in lipoprotein maturation.</text>
</comment>
<organism evidence="11 12">
    <name type="scientific">Haloferula rosea</name>
    <dbReference type="NCBI Taxonomy" id="490093"/>
    <lineage>
        <taxon>Bacteria</taxon>
        <taxon>Pseudomonadati</taxon>
        <taxon>Verrucomicrobiota</taxon>
        <taxon>Verrucomicrobiia</taxon>
        <taxon>Verrucomicrobiales</taxon>
        <taxon>Verrucomicrobiaceae</taxon>
        <taxon>Haloferula</taxon>
    </lineage>
</organism>
<evidence type="ECO:0000256" key="1">
    <source>
        <dbReference type="ARBA" id="ARBA00004651"/>
    </source>
</evidence>
<keyword evidence="7 9" id="KW-0472">Membrane</keyword>
<dbReference type="AlphaFoldDB" id="A0A934RC68"/>
<comment type="caution">
    <text evidence="11">The sequence shown here is derived from an EMBL/GenBank/DDBJ whole genome shotgun (WGS) entry which is preliminary data.</text>
</comment>
<proteinExistence type="inferred from homology"/>
<feature type="transmembrane region" description="Helical" evidence="9">
    <location>
        <begin position="103"/>
        <end position="120"/>
    </location>
</feature>
<dbReference type="EMBL" id="JAENII010000010">
    <property type="protein sequence ID" value="MBK1827978.1"/>
    <property type="molecule type" value="Genomic_DNA"/>
</dbReference>
<name>A0A934RC68_9BACT</name>
<keyword evidence="12" id="KW-1185">Reference proteome</keyword>
<dbReference type="GO" id="GO:0016410">
    <property type="term" value="F:N-acyltransferase activity"/>
    <property type="evidence" value="ECO:0007669"/>
    <property type="project" value="UniProtKB-UniRule"/>
</dbReference>
<feature type="transmembrane region" description="Helical" evidence="9">
    <location>
        <begin position="51"/>
        <end position="69"/>
    </location>
</feature>
<evidence type="ECO:0000313" key="11">
    <source>
        <dbReference type="EMBL" id="MBK1827978.1"/>
    </source>
</evidence>
<evidence type="ECO:0000256" key="9">
    <source>
        <dbReference type="HAMAP-Rule" id="MF_01148"/>
    </source>
</evidence>
<dbReference type="Proteomes" id="UP000658278">
    <property type="component" value="Unassembled WGS sequence"/>
</dbReference>
<protein>
    <recommendedName>
        <fullName evidence="9">Apolipoprotein N-acyltransferase</fullName>
        <shortName evidence="9">ALP N-acyltransferase</shortName>
        <ecNumber evidence="9">2.3.1.269</ecNumber>
    </recommendedName>
</protein>
<evidence type="ECO:0000259" key="10">
    <source>
        <dbReference type="PROSITE" id="PS50263"/>
    </source>
</evidence>
<keyword evidence="3 9" id="KW-1003">Cell membrane</keyword>
<evidence type="ECO:0000256" key="3">
    <source>
        <dbReference type="ARBA" id="ARBA00022475"/>
    </source>
</evidence>
<feature type="transmembrane region" description="Helical" evidence="9">
    <location>
        <begin position="27"/>
        <end position="44"/>
    </location>
</feature>
<evidence type="ECO:0000313" key="12">
    <source>
        <dbReference type="Proteomes" id="UP000658278"/>
    </source>
</evidence>
<reference evidence="11" key="1">
    <citation type="submission" date="2021-01" db="EMBL/GenBank/DDBJ databases">
        <title>Modified the classification status of verrucomicrobia.</title>
        <authorList>
            <person name="Feng X."/>
        </authorList>
    </citation>
    <scope>NUCLEOTIDE SEQUENCE</scope>
    <source>
        <strain evidence="11">KCTC 22201</strain>
    </source>
</reference>
<dbReference type="Gene3D" id="3.60.110.10">
    <property type="entry name" value="Carbon-nitrogen hydrolase"/>
    <property type="match status" value="1"/>
</dbReference>
<comment type="pathway">
    <text evidence="9">Protein modification; lipoprotein biosynthesis (N-acyl transfer).</text>
</comment>
<dbReference type="GO" id="GO:0042158">
    <property type="term" value="P:lipoprotein biosynthetic process"/>
    <property type="evidence" value="ECO:0007669"/>
    <property type="project" value="UniProtKB-UniRule"/>
</dbReference>
<dbReference type="EC" id="2.3.1.269" evidence="9"/>
<evidence type="ECO:0000256" key="5">
    <source>
        <dbReference type="ARBA" id="ARBA00022692"/>
    </source>
</evidence>
<dbReference type="HAMAP" id="MF_01148">
    <property type="entry name" value="Lnt"/>
    <property type="match status" value="1"/>
</dbReference>
<feature type="domain" description="CN hydrolase" evidence="10">
    <location>
        <begin position="189"/>
        <end position="405"/>
    </location>
</feature>
<keyword evidence="4 9" id="KW-0808">Transferase</keyword>
<dbReference type="InterPro" id="IPR003010">
    <property type="entry name" value="C-N_Hydrolase"/>
</dbReference>
<evidence type="ECO:0000256" key="6">
    <source>
        <dbReference type="ARBA" id="ARBA00022989"/>
    </source>
</evidence>
<feature type="transmembrane region" description="Helical" evidence="9">
    <location>
        <begin position="140"/>
        <end position="161"/>
    </location>
</feature>
<evidence type="ECO:0000256" key="7">
    <source>
        <dbReference type="ARBA" id="ARBA00023136"/>
    </source>
</evidence>
<keyword evidence="5 9" id="KW-0812">Transmembrane</keyword>
<dbReference type="RefSeq" id="WP_200280441.1">
    <property type="nucleotide sequence ID" value="NZ_JAENII010000010.1"/>
</dbReference>
<keyword evidence="6 9" id="KW-1133">Transmembrane helix</keyword>
<dbReference type="Pfam" id="PF00795">
    <property type="entry name" value="CN_hydrolase"/>
    <property type="match status" value="1"/>
</dbReference>
<dbReference type="PROSITE" id="PS50263">
    <property type="entry name" value="CN_HYDROLASE"/>
    <property type="match status" value="1"/>
</dbReference>